<dbReference type="Gene3D" id="1.10.150.240">
    <property type="entry name" value="Putative phosphatase, domain 2"/>
    <property type="match status" value="1"/>
</dbReference>
<dbReference type="EC" id="3.1.3.18" evidence="4"/>
<dbReference type="PANTHER" id="PTHR43434">
    <property type="entry name" value="PHOSPHOGLYCOLATE PHOSPHATASE"/>
    <property type="match status" value="1"/>
</dbReference>
<gene>
    <name evidence="5" type="ORF">GGP61_000268</name>
    <name evidence="6" type="ORF">GGP83_001114</name>
</gene>
<comment type="caution">
    <text evidence="5">The sequence shown here is derived from an EMBL/GenBank/DDBJ whole genome shotgun (WGS) entry which is preliminary data.</text>
</comment>
<dbReference type="GeneID" id="83729178"/>
<dbReference type="Proteomes" id="UP001155010">
    <property type="component" value="Unassembled WGS sequence"/>
</dbReference>
<dbReference type="InterPro" id="IPR036412">
    <property type="entry name" value="HAD-like_sf"/>
</dbReference>
<reference evidence="5" key="1">
    <citation type="submission" date="2022-08" db="EMBL/GenBank/DDBJ databases">
        <title>Genomic Encyclopedia of Type Strains, Phase V (KMG-V): Genome sequencing to study the core and pangenomes of soil and plant-associated prokaryotes.</title>
        <authorList>
            <person name="Whitman W."/>
        </authorList>
    </citation>
    <scope>NUCLEOTIDE SEQUENCE</scope>
    <source>
        <strain evidence="6">SP2017</strain>
        <strain evidence="5">SP3049</strain>
    </source>
</reference>
<dbReference type="AlphaFoldDB" id="A0A9X2Q383"/>
<dbReference type="InterPro" id="IPR050155">
    <property type="entry name" value="HAD-like_hydrolase_sf"/>
</dbReference>
<dbReference type="GO" id="GO:0006281">
    <property type="term" value="P:DNA repair"/>
    <property type="evidence" value="ECO:0007669"/>
    <property type="project" value="TreeGrafter"/>
</dbReference>
<dbReference type="Proteomes" id="UP001155057">
    <property type="component" value="Unassembled WGS sequence"/>
</dbReference>
<dbReference type="SFLD" id="SFLDG01129">
    <property type="entry name" value="C1.5:_HAD__Beta-PGM__Phosphata"/>
    <property type="match status" value="1"/>
</dbReference>
<evidence type="ECO:0000256" key="1">
    <source>
        <dbReference type="ARBA" id="ARBA00000830"/>
    </source>
</evidence>
<sequence>MPENVDLNALLFDMDGVLVDVSRSYRRAIEETVEHFTGRQIGENAIQRYKNYGGFEDDWKLTHAIVTDTAMEVPISRVIDEFQDRYRGDDWDGFITEEPPLIDDQTLDRLNQSHILGIVTGRPEEEAQWTLDHQNWTDYFPLLVGKEKQGDRAKPNPFPLEHSLTMLAAAGCPIDPEEAVYIGDSVDDMDAAREAGMWRIGVVPPYVETDEHKPLLEEHGAHVVIDDLNTLPDVLPTLGERTPARSTR</sequence>
<comment type="catalytic activity">
    <reaction evidence="1">
        <text>2-phosphoglycolate + H2O = glycolate + phosphate</text>
        <dbReference type="Rhea" id="RHEA:14369"/>
        <dbReference type="ChEBI" id="CHEBI:15377"/>
        <dbReference type="ChEBI" id="CHEBI:29805"/>
        <dbReference type="ChEBI" id="CHEBI:43474"/>
        <dbReference type="ChEBI" id="CHEBI:58033"/>
        <dbReference type="EC" id="3.1.3.18"/>
    </reaction>
</comment>
<dbReference type="InterPro" id="IPR023214">
    <property type="entry name" value="HAD_sf"/>
</dbReference>
<dbReference type="InterPro" id="IPR023198">
    <property type="entry name" value="PGP-like_dom2"/>
</dbReference>
<dbReference type="PANTHER" id="PTHR43434:SF1">
    <property type="entry name" value="PHOSPHOGLYCOLATE PHOSPHATASE"/>
    <property type="match status" value="1"/>
</dbReference>
<dbReference type="Pfam" id="PF00702">
    <property type="entry name" value="Hydrolase"/>
    <property type="match status" value="1"/>
</dbReference>
<dbReference type="EMBL" id="JANUBB010000004">
    <property type="protein sequence ID" value="MCS3951172.1"/>
    <property type="molecule type" value="Genomic_DNA"/>
</dbReference>
<comment type="similarity">
    <text evidence="3">Belongs to the HAD-like hydrolase superfamily. CbbY/CbbZ/Gph/YieH family.</text>
</comment>
<organism evidence="5 7">
    <name type="scientific">Salinibacter ruber</name>
    <dbReference type="NCBI Taxonomy" id="146919"/>
    <lineage>
        <taxon>Bacteria</taxon>
        <taxon>Pseudomonadati</taxon>
        <taxon>Rhodothermota</taxon>
        <taxon>Rhodothermia</taxon>
        <taxon>Rhodothermales</taxon>
        <taxon>Salinibacteraceae</taxon>
        <taxon>Salinibacter</taxon>
    </lineage>
</organism>
<proteinExistence type="inferred from homology"/>
<evidence type="ECO:0000256" key="3">
    <source>
        <dbReference type="ARBA" id="ARBA00006171"/>
    </source>
</evidence>
<evidence type="ECO:0000313" key="7">
    <source>
        <dbReference type="Proteomes" id="UP001155057"/>
    </source>
</evidence>
<comment type="pathway">
    <text evidence="2">Organic acid metabolism; glycolate biosynthesis; glycolate from 2-phosphoglycolate: step 1/1.</text>
</comment>
<protein>
    <recommendedName>
        <fullName evidence="4">phosphoglycolate phosphatase</fullName>
        <ecNumber evidence="4">3.1.3.18</ecNumber>
    </recommendedName>
</protein>
<dbReference type="RefSeq" id="WP_118829217.1">
    <property type="nucleotide sequence ID" value="NZ_CALTSL010000003.1"/>
</dbReference>
<evidence type="ECO:0000313" key="5">
    <source>
        <dbReference type="EMBL" id="MCS3708681.1"/>
    </source>
</evidence>
<dbReference type="SUPFAM" id="SSF56784">
    <property type="entry name" value="HAD-like"/>
    <property type="match status" value="1"/>
</dbReference>
<evidence type="ECO:0000313" key="6">
    <source>
        <dbReference type="EMBL" id="MCS3951172.1"/>
    </source>
</evidence>
<dbReference type="Gene3D" id="3.40.50.1000">
    <property type="entry name" value="HAD superfamily/HAD-like"/>
    <property type="match status" value="1"/>
</dbReference>
<dbReference type="SFLD" id="SFLDS00003">
    <property type="entry name" value="Haloacid_Dehalogenase"/>
    <property type="match status" value="1"/>
</dbReference>
<accession>A0A9X2Q383</accession>
<name>A0A9X2Q383_9BACT</name>
<dbReference type="EMBL" id="JANUAE010000001">
    <property type="protein sequence ID" value="MCS3708681.1"/>
    <property type="molecule type" value="Genomic_DNA"/>
</dbReference>
<dbReference type="GO" id="GO:0008967">
    <property type="term" value="F:phosphoglycolate phosphatase activity"/>
    <property type="evidence" value="ECO:0007669"/>
    <property type="project" value="UniProtKB-EC"/>
</dbReference>
<evidence type="ECO:0000256" key="4">
    <source>
        <dbReference type="ARBA" id="ARBA00013078"/>
    </source>
</evidence>
<evidence type="ECO:0000256" key="2">
    <source>
        <dbReference type="ARBA" id="ARBA00004818"/>
    </source>
</evidence>